<dbReference type="Gene3D" id="3.40.50.2300">
    <property type="match status" value="1"/>
</dbReference>
<keyword evidence="12" id="KW-1185">Reference proteome</keyword>
<dbReference type="InterPro" id="IPR009057">
    <property type="entry name" value="Homeodomain-like_sf"/>
</dbReference>
<dbReference type="Pfam" id="PF12833">
    <property type="entry name" value="HTH_18"/>
    <property type="match status" value="1"/>
</dbReference>
<dbReference type="Gene3D" id="1.10.10.60">
    <property type="entry name" value="Homeodomain-like"/>
    <property type="match status" value="2"/>
</dbReference>
<evidence type="ECO:0000256" key="4">
    <source>
        <dbReference type="ARBA" id="ARBA00023012"/>
    </source>
</evidence>
<evidence type="ECO:0000256" key="5">
    <source>
        <dbReference type="ARBA" id="ARBA00023015"/>
    </source>
</evidence>
<dbReference type="InterPro" id="IPR011006">
    <property type="entry name" value="CheY-like_superfamily"/>
</dbReference>
<dbReference type="PROSITE" id="PS50110">
    <property type="entry name" value="RESPONSE_REGULATORY"/>
    <property type="match status" value="1"/>
</dbReference>
<evidence type="ECO:0000259" key="10">
    <source>
        <dbReference type="PROSITE" id="PS50110"/>
    </source>
</evidence>
<dbReference type="PRINTS" id="PR00032">
    <property type="entry name" value="HTHARAC"/>
</dbReference>
<dbReference type="InterPro" id="IPR001789">
    <property type="entry name" value="Sig_transdc_resp-reg_receiver"/>
</dbReference>
<evidence type="ECO:0000256" key="2">
    <source>
        <dbReference type="ARBA" id="ARBA00022490"/>
    </source>
</evidence>
<keyword evidence="3 8" id="KW-0597">Phosphoprotein</keyword>
<dbReference type="InterPro" id="IPR018060">
    <property type="entry name" value="HTH_AraC"/>
</dbReference>
<evidence type="ECO:0000256" key="6">
    <source>
        <dbReference type="ARBA" id="ARBA00023125"/>
    </source>
</evidence>
<dbReference type="PANTHER" id="PTHR42713:SF3">
    <property type="entry name" value="TRANSCRIPTIONAL REGULATORY PROTEIN HPTR"/>
    <property type="match status" value="1"/>
</dbReference>
<dbReference type="InterPro" id="IPR018062">
    <property type="entry name" value="HTH_AraC-typ_CS"/>
</dbReference>
<reference evidence="11 12" key="1">
    <citation type="submission" date="2014-08" db="EMBL/GenBank/DDBJ databases">
        <authorList>
            <person name="den Bakker H.C."/>
        </authorList>
    </citation>
    <scope>NUCLEOTIDE SEQUENCE [LARGE SCALE GENOMIC DNA]</scope>
    <source>
        <strain evidence="11 12">DSM 18334</strain>
    </source>
</reference>
<dbReference type="eggNOG" id="COG2207">
    <property type="taxonomic scope" value="Bacteria"/>
</dbReference>
<dbReference type="PROSITE" id="PS01124">
    <property type="entry name" value="HTH_ARAC_FAMILY_2"/>
    <property type="match status" value="1"/>
</dbReference>
<dbReference type="GO" id="GO:0043565">
    <property type="term" value="F:sequence-specific DNA binding"/>
    <property type="evidence" value="ECO:0007669"/>
    <property type="project" value="InterPro"/>
</dbReference>
<keyword evidence="2" id="KW-0963">Cytoplasm</keyword>
<evidence type="ECO:0000256" key="1">
    <source>
        <dbReference type="ARBA" id="ARBA00004496"/>
    </source>
</evidence>
<feature type="modified residue" description="4-aspartylphosphate" evidence="8">
    <location>
        <position position="55"/>
    </location>
</feature>
<evidence type="ECO:0000259" key="9">
    <source>
        <dbReference type="PROSITE" id="PS01124"/>
    </source>
</evidence>
<gene>
    <name evidence="11" type="ORF">PWYN_16035</name>
</gene>
<dbReference type="SUPFAM" id="SSF46689">
    <property type="entry name" value="Homeodomain-like"/>
    <property type="match status" value="1"/>
</dbReference>
<dbReference type="RefSeq" id="WP_036653925.1">
    <property type="nucleotide sequence ID" value="NZ_JQCR01000003.1"/>
</dbReference>
<evidence type="ECO:0000256" key="3">
    <source>
        <dbReference type="ARBA" id="ARBA00022553"/>
    </source>
</evidence>
<dbReference type="InterPro" id="IPR051552">
    <property type="entry name" value="HptR"/>
</dbReference>
<dbReference type="OrthoDB" id="159632at2"/>
<reference evidence="11 12" key="2">
    <citation type="submission" date="2014-10" db="EMBL/GenBank/DDBJ databases">
        <title>Comparative genomics of the Paenibacillus odorifer group.</title>
        <authorList>
            <person name="Tsai Y.-C."/>
            <person name="Martin N."/>
            <person name="Korlach J."/>
            <person name="Wiedmann M."/>
        </authorList>
    </citation>
    <scope>NUCLEOTIDE SEQUENCE [LARGE SCALE GENOMIC DNA]</scope>
    <source>
        <strain evidence="11 12">DSM 18334</strain>
    </source>
</reference>
<evidence type="ECO:0000256" key="7">
    <source>
        <dbReference type="ARBA" id="ARBA00023163"/>
    </source>
</evidence>
<sequence>MYKVLIIDDEEPLREAITILGDWQGLGVEQLLEATNGNMGLDMLRQHKIDLAIVDMKMPELNGSEFLQIVEQDYPDLLTIVISGYNDFEYTRQAIRSKVVDYLLKPVNRIDLNAALQKAIDILEAKRKKESEFINKNITLNMSLPKLKEKMYFSIIERSFKNQSNEAFLPLIGADTAGNHFVAGHMRVLNLEQVRKERFHKDSDLLHFAVTNVINEISDDQLQAFSFLSPKGEREYIAIFTMKGGYKEDAAYRTLYHMKKVASSLKELFGFVVAAGLGHPYGDIMDIAKSYDTAKTVLNSVDLLKLKGSIVANHSDKITSKDNPSLTSRMPLIRNALESGSMNHAKSILSEFTKKWRDSEGFSIGEADRTLQEFIILLNDVASELNVPLERLRSEEEKGLGGLGILGDFASFEQFEALLNEILDRYSAEISKVLAGDRSSVLGNIKAYIDNHYFENIKISLFTDKYFLSREYLMKLFKGQYGYGIHEYVQKVRMDKAKDLLGDPNLKIQDISEMLGYKDKNYFSKAFRNYYECSPTEYRIVLGGGEK</sequence>
<dbReference type="GO" id="GO:0000160">
    <property type="term" value="P:phosphorelay signal transduction system"/>
    <property type="evidence" value="ECO:0007669"/>
    <property type="project" value="UniProtKB-KW"/>
</dbReference>
<dbReference type="GO" id="GO:0005737">
    <property type="term" value="C:cytoplasm"/>
    <property type="evidence" value="ECO:0007669"/>
    <property type="project" value="UniProtKB-SubCell"/>
</dbReference>
<dbReference type="SMART" id="SM00448">
    <property type="entry name" value="REC"/>
    <property type="match status" value="1"/>
</dbReference>
<dbReference type="Proteomes" id="UP000029734">
    <property type="component" value="Unassembled WGS sequence"/>
</dbReference>
<keyword evidence="5" id="KW-0805">Transcription regulation</keyword>
<keyword evidence="6" id="KW-0238">DNA-binding</keyword>
<comment type="caution">
    <text evidence="11">The sequence shown here is derived from an EMBL/GenBank/DDBJ whole genome shotgun (WGS) entry which is preliminary data.</text>
</comment>
<organism evidence="11 12">
    <name type="scientific">Paenibacillus wynnii</name>
    <dbReference type="NCBI Taxonomy" id="268407"/>
    <lineage>
        <taxon>Bacteria</taxon>
        <taxon>Bacillati</taxon>
        <taxon>Bacillota</taxon>
        <taxon>Bacilli</taxon>
        <taxon>Bacillales</taxon>
        <taxon>Paenibacillaceae</taxon>
        <taxon>Paenibacillus</taxon>
    </lineage>
</organism>
<name>A0A098M268_9BACL</name>
<dbReference type="CDD" id="cd17536">
    <property type="entry name" value="REC_YesN-like"/>
    <property type="match status" value="1"/>
</dbReference>
<feature type="domain" description="Response regulatory" evidence="10">
    <location>
        <begin position="3"/>
        <end position="120"/>
    </location>
</feature>
<dbReference type="SUPFAM" id="SSF52172">
    <property type="entry name" value="CheY-like"/>
    <property type="match status" value="1"/>
</dbReference>
<evidence type="ECO:0000313" key="11">
    <source>
        <dbReference type="EMBL" id="KGE16264.1"/>
    </source>
</evidence>
<dbReference type="GO" id="GO:0003700">
    <property type="term" value="F:DNA-binding transcription factor activity"/>
    <property type="evidence" value="ECO:0007669"/>
    <property type="project" value="InterPro"/>
</dbReference>
<accession>A0A098M268</accession>
<dbReference type="AlphaFoldDB" id="A0A098M268"/>
<dbReference type="STRING" id="268407.PWYN_16035"/>
<dbReference type="SMART" id="SM00342">
    <property type="entry name" value="HTH_ARAC"/>
    <property type="match status" value="1"/>
</dbReference>
<proteinExistence type="predicted"/>
<dbReference type="InterPro" id="IPR020449">
    <property type="entry name" value="Tscrpt_reg_AraC-type_HTH"/>
</dbReference>
<dbReference type="EMBL" id="JQCR01000003">
    <property type="protein sequence ID" value="KGE16264.1"/>
    <property type="molecule type" value="Genomic_DNA"/>
</dbReference>
<dbReference type="Pfam" id="PF00072">
    <property type="entry name" value="Response_reg"/>
    <property type="match status" value="1"/>
</dbReference>
<keyword evidence="4" id="KW-0902">Two-component regulatory system</keyword>
<evidence type="ECO:0000256" key="8">
    <source>
        <dbReference type="PROSITE-ProRule" id="PRU00169"/>
    </source>
</evidence>
<keyword evidence="7" id="KW-0804">Transcription</keyword>
<dbReference type="PROSITE" id="PS00041">
    <property type="entry name" value="HTH_ARAC_FAMILY_1"/>
    <property type="match status" value="1"/>
</dbReference>
<comment type="subcellular location">
    <subcellularLocation>
        <location evidence="1">Cytoplasm</location>
    </subcellularLocation>
</comment>
<protein>
    <submittedName>
        <fullName evidence="11">Chemotaxis protein CheY</fullName>
    </submittedName>
</protein>
<dbReference type="PANTHER" id="PTHR42713">
    <property type="entry name" value="HISTIDINE KINASE-RELATED"/>
    <property type="match status" value="1"/>
</dbReference>
<dbReference type="eggNOG" id="COG4753">
    <property type="taxonomic scope" value="Bacteria"/>
</dbReference>
<evidence type="ECO:0000313" key="12">
    <source>
        <dbReference type="Proteomes" id="UP000029734"/>
    </source>
</evidence>
<feature type="domain" description="HTH araC/xylS-type" evidence="9">
    <location>
        <begin position="443"/>
        <end position="541"/>
    </location>
</feature>